<proteinExistence type="inferred from homology"/>
<dbReference type="InterPro" id="IPR000836">
    <property type="entry name" value="PRTase_dom"/>
</dbReference>
<feature type="domain" description="Double zinc ribbon" evidence="3">
    <location>
        <begin position="16"/>
        <end position="74"/>
    </location>
</feature>
<dbReference type="EMBL" id="BAAADD010000008">
    <property type="protein sequence ID" value="GAA0578710.1"/>
    <property type="molecule type" value="Genomic_DNA"/>
</dbReference>
<dbReference type="InterPro" id="IPR044005">
    <property type="entry name" value="DZR_2"/>
</dbReference>
<dbReference type="InterPro" id="IPR051910">
    <property type="entry name" value="ComF/GntX_DNA_util-trans"/>
</dbReference>
<accession>A0ABP3Q569</accession>
<dbReference type="Proteomes" id="UP001499951">
    <property type="component" value="Unassembled WGS sequence"/>
</dbReference>
<sequence>MERGVQTGFQRAWRGLVDLAYPPLCILCREPVADPDSLCPACWSELQFIDGPVCVRCGLPFEIDAGPGTACGACIADPPHFDRARAILRYDDASKKPVLALKHADRLDLVPAFAKWLDRAGRELLAGADMIVPVPLHRMRLWKRRYNQSAELARAMARRSGLPLEPLVLERVKPTPSQGTMPSAAARRKNVAGAFRVPADLRAGLKGRRVLLIDDVLTTGATASASARALKRAGAASVFVLALARVVRA</sequence>
<dbReference type="PANTHER" id="PTHR47505">
    <property type="entry name" value="DNA UTILIZATION PROTEIN YHGH"/>
    <property type="match status" value="1"/>
</dbReference>
<name>A0ABP3Q569_9PROT</name>
<dbReference type="PANTHER" id="PTHR47505:SF1">
    <property type="entry name" value="DNA UTILIZATION PROTEIN YHGH"/>
    <property type="match status" value="1"/>
</dbReference>
<organism evidence="4 5">
    <name type="scientific">Rhizomicrobium electricum</name>
    <dbReference type="NCBI Taxonomy" id="480070"/>
    <lineage>
        <taxon>Bacteria</taxon>
        <taxon>Pseudomonadati</taxon>
        <taxon>Pseudomonadota</taxon>
        <taxon>Alphaproteobacteria</taxon>
        <taxon>Micropepsales</taxon>
        <taxon>Micropepsaceae</taxon>
        <taxon>Rhizomicrobium</taxon>
    </lineage>
</organism>
<dbReference type="Pfam" id="PF00156">
    <property type="entry name" value="Pribosyltran"/>
    <property type="match status" value="1"/>
</dbReference>
<dbReference type="InterPro" id="IPR029057">
    <property type="entry name" value="PRTase-like"/>
</dbReference>
<evidence type="ECO:0000256" key="1">
    <source>
        <dbReference type="ARBA" id="ARBA00008007"/>
    </source>
</evidence>
<gene>
    <name evidence="4" type="ORF">GCM10008942_29480</name>
</gene>
<feature type="domain" description="Phosphoribosyltransferase" evidence="2">
    <location>
        <begin position="149"/>
        <end position="241"/>
    </location>
</feature>
<dbReference type="RefSeq" id="WP_166936776.1">
    <property type="nucleotide sequence ID" value="NZ_BAAADD010000008.1"/>
</dbReference>
<dbReference type="CDD" id="cd06223">
    <property type="entry name" value="PRTases_typeI"/>
    <property type="match status" value="1"/>
</dbReference>
<protein>
    <submittedName>
        <fullName evidence="4">ComF family protein</fullName>
    </submittedName>
</protein>
<comment type="similarity">
    <text evidence="1">Belongs to the ComF/GntX family.</text>
</comment>
<reference evidence="5" key="1">
    <citation type="journal article" date="2019" name="Int. J. Syst. Evol. Microbiol.">
        <title>The Global Catalogue of Microorganisms (GCM) 10K type strain sequencing project: providing services to taxonomists for standard genome sequencing and annotation.</title>
        <authorList>
            <consortium name="The Broad Institute Genomics Platform"/>
            <consortium name="The Broad Institute Genome Sequencing Center for Infectious Disease"/>
            <person name="Wu L."/>
            <person name="Ma J."/>
        </authorList>
    </citation>
    <scope>NUCLEOTIDE SEQUENCE [LARGE SCALE GENOMIC DNA]</scope>
    <source>
        <strain evidence="5">JCM 15089</strain>
    </source>
</reference>
<evidence type="ECO:0000313" key="5">
    <source>
        <dbReference type="Proteomes" id="UP001499951"/>
    </source>
</evidence>
<dbReference type="SUPFAM" id="SSF53271">
    <property type="entry name" value="PRTase-like"/>
    <property type="match status" value="1"/>
</dbReference>
<comment type="caution">
    <text evidence="4">The sequence shown here is derived from an EMBL/GenBank/DDBJ whole genome shotgun (WGS) entry which is preliminary data.</text>
</comment>
<dbReference type="Gene3D" id="3.40.50.2020">
    <property type="match status" value="1"/>
</dbReference>
<keyword evidence="5" id="KW-1185">Reference proteome</keyword>
<evidence type="ECO:0000313" key="4">
    <source>
        <dbReference type="EMBL" id="GAA0578710.1"/>
    </source>
</evidence>
<evidence type="ECO:0000259" key="3">
    <source>
        <dbReference type="Pfam" id="PF18912"/>
    </source>
</evidence>
<dbReference type="Pfam" id="PF18912">
    <property type="entry name" value="DZR_2"/>
    <property type="match status" value="1"/>
</dbReference>
<evidence type="ECO:0000259" key="2">
    <source>
        <dbReference type="Pfam" id="PF00156"/>
    </source>
</evidence>